<keyword evidence="1" id="KW-0812">Transmembrane</keyword>
<sequence>MFSINNKNIDSITICCFSFIIFILGMYFYMFYNDYYRETFENKQTCPDMLIQRYDKIYLLDSKSPTVPGVNPVIFKDLSEYVEYLDWMKAIGKNCPALTLRHEYDTQGNEMYRIRPSLIESKGGLQETSLGDLEKNKKTYFIESELLFNRTFNDDLPLDSKFNDDD</sequence>
<protein>
    <submittedName>
        <fullName evidence="2">Uncharacterized protein</fullName>
    </submittedName>
</protein>
<feature type="transmembrane region" description="Helical" evidence="1">
    <location>
        <begin position="12"/>
        <end position="32"/>
    </location>
</feature>
<evidence type="ECO:0000256" key="1">
    <source>
        <dbReference type="SAM" id="Phobius"/>
    </source>
</evidence>
<keyword evidence="1" id="KW-1133">Transmembrane helix</keyword>
<name>A0A5J6VNV1_9VIRU</name>
<dbReference type="EMBL" id="MN448297">
    <property type="protein sequence ID" value="QFG75024.1"/>
    <property type="molecule type" value="Genomic_DNA"/>
</dbReference>
<evidence type="ECO:0000313" key="2">
    <source>
        <dbReference type="EMBL" id="QFG75024.1"/>
    </source>
</evidence>
<keyword evidence="1" id="KW-0472">Membrane</keyword>
<accession>A0A5J6VNV1</accession>
<organism evidence="2">
    <name type="scientific">Megaviridae environmental sample</name>
    <dbReference type="NCBI Taxonomy" id="1737588"/>
    <lineage>
        <taxon>Viruses</taxon>
        <taxon>Varidnaviria</taxon>
        <taxon>Bamfordvirae</taxon>
        <taxon>Nucleocytoviricota</taxon>
        <taxon>Megaviricetes</taxon>
        <taxon>Imitervirales</taxon>
        <taxon>Mimiviridae</taxon>
        <taxon>environmental samples</taxon>
    </lineage>
</organism>
<reference evidence="2" key="1">
    <citation type="journal article" date="2019" name="Philos. Trans. R. Soc. Lond., B, Biol. Sci.">
        <title>Targeted metagenomic recovery of four divergent viruses reveals shared and distinctive characteristics of giant viruses of marine eukaryotes.</title>
        <authorList>
            <person name="Needham D.M."/>
            <person name="Poirier C."/>
            <person name="Hehenberger E."/>
            <person name="Jimenez V."/>
            <person name="Swalwell J.E."/>
            <person name="Santoro A.E."/>
            <person name="Worden A.Z."/>
        </authorList>
    </citation>
    <scope>NUCLEOTIDE SEQUENCE</scope>
    <source>
        <strain evidence="2">OPacV-421</strain>
    </source>
</reference>
<proteinExistence type="predicted"/>